<organism evidence="3 4">
    <name type="scientific">Trichomonas vaginalis (strain ATCC PRA-98 / G3)</name>
    <dbReference type="NCBI Taxonomy" id="412133"/>
    <lineage>
        <taxon>Eukaryota</taxon>
        <taxon>Metamonada</taxon>
        <taxon>Parabasalia</taxon>
        <taxon>Trichomonadida</taxon>
        <taxon>Trichomonadidae</taxon>
        <taxon>Trichomonas</taxon>
    </lineage>
</organism>
<keyword evidence="4" id="KW-1185">Reference proteome</keyword>
<dbReference type="PANTHER" id="PTHR46093:SF18">
    <property type="entry name" value="FIBRONECTIN TYPE-III DOMAIN-CONTAINING PROTEIN"/>
    <property type="match status" value="1"/>
</dbReference>
<sequence length="391" mass="44269">MGNDQSSQMSKPKMLDNSSYFPMAMQRVNSYNGPKRNASTTEPDENHPSLLLKTAYHGVWSMAYADGVSPIARVDQCHCLDEENNRLIIAYGCDEKGNALNDVWALDIKEMKWTNLRREAYGPRTGASSILMGRELFVFGGSRDRQYFADLHSINIDDGNIRPFDFPNCPSPRAFPIFFSCNDSFYLWGGYDGQTDDTVYRLDFHTKTWSSYPSQESGRPQAAHCFHKGKHYVYGSSKTHGLLVFDPDQNKFVGIETKGSEPPTDLMNTCLISADEFIFLVGGESTSKFMHIYALEVRRNWWFCFHIRPDGETFVVEDGIVNKMGLFMIPREFGATAVYDKAKRELISIMGSRLLTPVPVFTLAIGEALGLIHLRSDMLEIFNRDGGYQPL</sequence>
<dbReference type="SMR" id="A2DTT7"/>
<keyword evidence="1" id="KW-0880">Kelch repeat</keyword>
<proteinExistence type="predicted"/>
<dbReference type="InterPro" id="IPR006652">
    <property type="entry name" value="Kelch_1"/>
</dbReference>
<dbReference type="EMBL" id="DS113245">
    <property type="protein sequence ID" value="EAY16234.1"/>
    <property type="molecule type" value="Genomic_DNA"/>
</dbReference>
<dbReference type="Gene3D" id="2.120.10.80">
    <property type="entry name" value="Kelch-type beta propeller"/>
    <property type="match status" value="1"/>
</dbReference>
<name>A2DTT7_TRIV3</name>
<evidence type="ECO:0000313" key="4">
    <source>
        <dbReference type="Proteomes" id="UP000001542"/>
    </source>
</evidence>
<reference evidence="3" key="1">
    <citation type="submission" date="2006-10" db="EMBL/GenBank/DDBJ databases">
        <authorList>
            <person name="Amadeo P."/>
            <person name="Zhao Q."/>
            <person name="Wortman J."/>
            <person name="Fraser-Liggett C."/>
            <person name="Carlton J."/>
        </authorList>
    </citation>
    <scope>NUCLEOTIDE SEQUENCE</scope>
    <source>
        <strain evidence="3">G3</strain>
    </source>
</reference>
<dbReference type="RefSeq" id="XP_001328457.1">
    <property type="nucleotide sequence ID" value="XM_001328422.1"/>
</dbReference>
<reference evidence="3" key="2">
    <citation type="journal article" date="2007" name="Science">
        <title>Draft genome sequence of the sexually transmitted pathogen Trichomonas vaginalis.</title>
        <authorList>
            <person name="Carlton J.M."/>
            <person name="Hirt R.P."/>
            <person name="Silva J.C."/>
            <person name="Delcher A.L."/>
            <person name="Schatz M."/>
            <person name="Zhao Q."/>
            <person name="Wortman J.R."/>
            <person name="Bidwell S.L."/>
            <person name="Alsmark U.C.M."/>
            <person name="Besteiro S."/>
            <person name="Sicheritz-Ponten T."/>
            <person name="Noel C.J."/>
            <person name="Dacks J.B."/>
            <person name="Foster P.G."/>
            <person name="Simillion C."/>
            <person name="Van de Peer Y."/>
            <person name="Miranda-Saavedra D."/>
            <person name="Barton G.J."/>
            <person name="Westrop G.D."/>
            <person name="Mueller S."/>
            <person name="Dessi D."/>
            <person name="Fiori P.L."/>
            <person name="Ren Q."/>
            <person name="Paulsen I."/>
            <person name="Zhang H."/>
            <person name="Bastida-Corcuera F.D."/>
            <person name="Simoes-Barbosa A."/>
            <person name="Brown M.T."/>
            <person name="Hayes R.D."/>
            <person name="Mukherjee M."/>
            <person name="Okumura C.Y."/>
            <person name="Schneider R."/>
            <person name="Smith A.J."/>
            <person name="Vanacova S."/>
            <person name="Villalvazo M."/>
            <person name="Haas B.J."/>
            <person name="Pertea M."/>
            <person name="Feldblyum T.V."/>
            <person name="Utterback T.R."/>
            <person name="Shu C.L."/>
            <person name="Osoegawa K."/>
            <person name="de Jong P.J."/>
            <person name="Hrdy I."/>
            <person name="Horvathova L."/>
            <person name="Zubacova Z."/>
            <person name="Dolezal P."/>
            <person name="Malik S.B."/>
            <person name="Logsdon J.M. Jr."/>
            <person name="Henze K."/>
            <person name="Gupta A."/>
            <person name="Wang C.C."/>
            <person name="Dunne R.L."/>
            <person name="Upcroft J.A."/>
            <person name="Upcroft P."/>
            <person name="White O."/>
            <person name="Salzberg S.L."/>
            <person name="Tang P."/>
            <person name="Chiu C.-H."/>
            <person name="Lee Y.-S."/>
            <person name="Embley T.M."/>
            <person name="Coombs G.H."/>
            <person name="Mottram J.C."/>
            <person name="Tachezy J."/>
            <person name="Fraser-Liggett C.M."/>
            <person name="Johnson P.J."/>
        </authorList>
    </citation>
    <scope>NUCLEOTIDE SEQUENCE [LARGE SCALE GENOMIC DNA]</scope>
    <source>
        <strain evidence="3">G3</strain>
    </source>
</reference>
<dbReference type="SUPFAM" id="SSF117281">
    <property type="entry name" value="Kelch motif"/>
    <property type="match status" value="1"/>
</dbReference>
<dbReference type="eggNOG" id="KOG0379">
    <property type="taxonomic scope" value="Eukaryota"/>
</dbReference>
<dbReference type="KEGG" id="tva:4774242"/>
<dbReference type="VEuPathDB" id="TrichDB:TVAGG3_1036800"/>
<dbReference type="SMART" id="SM00612">
    <property type="entry name" value="Kelch"/>
    <property type="match status" value="2"/>
</dbReference>
<keyword evidence="2" id="KW-0677">Repeat</keyword>
<protein>
    <submittedName>
        <fullName evidence="3">Kelch motif family protein</fullName>
    </submittedName>
</protein>
<evidence type="ECO:0000313" key="3">
    <source>
        <dbReference type="EMBL" id="EAY16234.1"/>
    </source>
</evidence>
<dbReference type="OrthoDB" id="10250130at2759"/>
<evidence type="ECO:0000256" key="2">
    <source>
        <dbReference type="ARBA" id="ARBA00022737"/>
    </source>
</evidence>
<dbReference type="Pfam" id="PF24681">
    <property type="entry name" value="Kelch_KLHDC2_KLHL20_DRC7"/>
    <property type="match status" value="1"/>
</dbReference>
<dbReference type="STRING" id="5722.A2DTT7"/>
<evidence type="ECO:0000256" key="1">
    <source>
        <dbReference type="ARBA" id="ARBA00022441"/>
    </source>
</evidence>
<dbReference type="VEuPathDB" id="TrichDB:TVAG_341280"/>
<dbReference type="InParanoid" id="A2DTT7"/>
<dbReference type="InterPro" id="IPR015915">
    <property type="entry name" value="Kelch-typ_b-propeller"/>
</dbReference>
<accession>A2DTT7</accession>
<gene>
    <name evidence="3" type="ORF">TVAG_341280</name>
</gene>
<dbReference type="AlphaFoldDB" id="A2DTT7"/>
<dbReference type="Proteomes" id="UP000001542">
    <property type="component" value="Unassembled WGS sequence"/>
</dbReference>
<dbReference type="PANTHER" id="PTHR46093">
    <property type="entry name" value="ACYL-COA-BINDING DOMAIN-CONTAINING PROTEIN 5"/>
    <property type="match status" value="1"/>
</dbReference>